<reference evidence="1 2" key="1">
    <citation type="submission" date="2019-06" db="EMBL/GenBank/DDBJ databases">
        <title>Sulfurimonas gotlandica sp. nov., a chemoautotrophic and psychrotolerant epsilonproteobacterium isolated from a pelagic redoxcline, and an emended description of the genus Sulfurimonas.</title>
        <authorList>
            <person name="Wang S."/>
            <person name="Jiang L."/>
            <person name="Shao Z."/>
        </authorList>
    </citation>
    <scope>NUCLEOTIDE SEQUENCE [LARGE SCALE GENOMIC DNA]</scope>
    <source>
        <strain evidence="1 2">S2-6</strain>
    </source>
</reference>
<dbReference type="EMBL" id="CP041235">
    <property type="protein sequence ID" value="QOP44171.1"/>
    <property type="molecule type" value="Genomic_DNA"/>
</dbReference>
<proteinExistence type="predicted"/>
<dbReference type="KEGG" id="ssei:FJR45_09540"/>
<dbReference type="AlphaFoldDB" id="A0A7M1B367"/>
<protein>
    <submittedName>
        <fullName evidence="1">Uncharacterized protein</fullName>
    </submittedName>
</protein>
<keyword evidence="2" id="KW-1185">Reference proteome</keyword>
<evidence type="ECO:0000313" key="1">
    <source>
        <dbReference type="EMBL" id="QOP44171.1"/>
    </source>
</evidence>
<gene>
    <name evidence="1" type="ORF">FJR45_09540</name>
</gene>
<name>A0A7M1B367_9BACT</name>
<organism evidence="1 2">
    <name type="scientific">Sulfurimonas sediminis</name>
    <dbReference type="NCBI Taxonomy" id="2590020"/>
    <lineage>
        <taxon>Bacteria</taxon>
        <taxon>Pseudomonadati</taxon>
        <taxon>Campylobacterota</taxon>
        <taxon>Epsilonproteobacteria</taxon>
        <taxon>Campylobacterales</taxon>
        <taxon>Sulfurimonadaceae</taxon>
        <taxon>Sulfurimonas</taxon>
    </lineage>
</organism>
<accession>A0A7M1B367</accession>
<dbReference type="Proteomes" id="UP000593719">
    <property type="component" value="Chromosome"/>
</dbReference>
<evidence type="ECO:0000313" key="2">
    <source>
        <dbReference type="Proteomes" id="UP000593719"/>
    </source>
</evidence>
<sequence>MIKIYLLILFTLLFNGCVNKHGISAKYYSDCKEYYDFQGYYHKECGDDDIITYETMDKELQKATKKVKSLFVKEKPPVEKNVW</sequence>
<dbReference type="RefSeq" id="WP_193150335.1">
    <property type="nucleotide sequence ID" value="NZ_CP041235.1"/>
</dbReference>